<evidence type="ECO:0000313" key="3">
    <source>
        <dbReference type="EMBL" id="KON90791.1"/>
    </source>
</evidence>
<evidence type="ECO:0000256" key="1">
    <source>
        <dbReference type="ARBA" id="ARBA00022553"/>
    </source>
</evidence>
<reference evidence="4 6" key="2">
    <citation type="submission" date="2016-10" db="EMBL/GenBank/DDBJ databases">
        <authorList>
            <person name="de Groot N.N."/>
        </authorList>
    </citation>
    <scope>NUCLEOTIDE SEQUENCE [LARGE SCALE GENOMIC DNA]</scope>
    <source>
        <strain evidence="4 6">DSM 2895</strain>
    </source>
</reference>
<evidence type="ECO:0000313" key="4">
    <source>
        <dbReference type="EMBL" id="SDJ26181.1"/>
    </source>
</evidence>
<dbReference type="PANTHER" id="PTHR33745">
    <property type="entry name" value="RSBT ANTAGONIST PROTEIN RSBS-RELATED"/>
    <property type="match status" value="1"/>
</dbReference>
<dbReference type="InterPro" id="IPR036513">
    <property type="entry name" value="STAS_dom_sf"/>
</dbReference>
<dbReference type="CDD" id="cd07041">
    <property type="entry name" value="STAS_RsbR_RsbS_like"/>
    <property type="match status" value="1"/>
</dbReference>
<dbReference type="STRING" id="47500.AF333_27540"/>
<keyword evidence="1" id="KW-0597">Phosphoprotein</keyword>
<dbReference type="GeneID" id="42308885"/>
<dbReference type="Gene3D" id="3.30.750.24">
    <property type="entry name" value="STAS domain"/>
    <property type="match status" value="1"/>
</dbReference>
<evidence type="ECO:0000259" key="2">
    <source>
        <dbReference type="PROSITE" id="PS50801"/>
    </source>
</evidence>
<gene>
    <name evidence="3" type="ORF">AF333_27540</name>
    <name evidence="4" type="ORF">SAMN04487909_114118</name>
</gene>
<dbReference type="EMBL" id="FNED01000014">
    <property type="protein sequence ID" value="SDJ26181.1"/>
    <property type="molecule type" value="Genomic_DNA"/>
</dbReference>
<name>A0A0D1YHR0_ANEMI</name>
<evidence type="ECO:0000313" key="6">
    <source>
        <dbReference type="Proteomes" id="UP000182836"/>
    </source>
</evidence>
<dbReference type="Gene3D" id="1.10.490.70">
    <property type="entry name" value="Histidine kinase N-terminal domain"/>
    <property type="match status" value="1"/>
</dbReference>
<proteinExistence type="predicted"/>
<protein>
    <submittedName>
        <fullName evidence="4">RsbT co-antagonist protein RsbR</fullName>
    </submittedName>
</protein>
<dbReference type="Proteomes" id="UP000182836">
    <property type="component" value="Unassembled WGS sequence"/>
</dbReference>
<dbReference type="PATRIC" id="fig|47500.8.peg.2055"/>
<accession>A0A0D1YHR0</accession>
<reference evidence="3 5" key="1">
    <citation type="submission" date="2015-07" db="EMBL/GenBank/DDBJ databases">
        <title>Fjat-14205 dsm 2895.</title>
        <authorList>
            <person name="Liu B."/>
            <person name="Wang J."/>
            <person name="Zhu Y."/>
            <person name="Liu G."/>
            <person name="Chen Q."/>
            <person name="Chen Z."/>
            <person name="Lan J."/>
            <person name="Che J."/>
            <person name="Ge C."/>
            <person name="Shi H."/>
            <person name="Pan Z."/>
            <person name="Liu X."/>
        </authorList>
    </citation>
    <scope>NUCLEOTIDE SEQUENCE [LARGE SCALE GENOMIC DNA]</scope>
    <source>
        <strain evidence="3 5">DSM 2895</strain>
    </source>
</reference>
<sequence>MSSVRQIATYLVEHHKEISNSIVDAVINGISAPTSPDEIERARENFSKLLNLTGTSLLASSEEIEKDLVEWSQKVGEHSVHSGEKIGKTLEVIPLVRSTFIQRIGQLCIEHGLPTTETLQVIEKLNYTLDIAVNETMKAFDYFKDKIISAAYEEVSELSAPIVPILQGIAVLPLIGSIDSHKANHILHNVIPKVAELKLNCLIIDFSGIHIIDTMVTDHIFKIHRILRLLGTKAVLTGIRPSLAQTAVGIGIDFSSIKTYATVQQALESTHKQTK</sequence>
<dbReference type="EMBL" id="LGUG01000009">
    <property type="protein sequence ID" value="KON90791.1"/>
    <property type="molecule type" value="Genomic_DNA"/>
</dbReference>
<dbReference type="SUPFAM" id="SSF52091">
    <property type="entry name" value="SpoIIaa-like"/>
    <property type="match status" value="1"/>
</dbReference>
<organism evidence="3 5">
    <name type="scientific">Aneurinibacillus migulanus</name>
    <name type="common">Bacillus migulanus</name>
    <dbReference type="NCBI Taxonomy" id="47500"/>
    <lineage>
        <taxon>Bacteria</taxon>
        <taxon>Bacillati</taxon>
        <taxon>Bacillota</taxon>
        <taxon>Bacilli</taxon>
        <taxon>Bacillales</taxon>
        <taxon>Paenibacillaceae</taxon>
        <taxon>Aneurinibacillus group</taxon>
        <taxon>Aneurinibacillus</taxon>
    </lineage>
</organism>
<dbReference type="Pfam" id="PF01740">
    <property type="entry name" value="STAS"/>
    <property type="match status" value="1"/>
</dbReference>
<dbReference type="PROSITE" id="PS50801">
    <property type="entry name" value="STAS"/>
    <property type="match status" value="1"/>
</dbReference>
<dbReference type="InterPro" id="IPR051932">
    <property type="entry name" value="Bact_StressResp_Reg"/>
</dbReference>
<dbReference type="PANTHER" id="PTHR33745:SF3">
    <property type="entry name" value="RSBT CO-ANTAGONIST PROTEIN RSBRC"/>
    <property type="match status" value="1"/>
</dbReference>
<evidence type="ECO:0000313" key="5">
    <source>
        <dbReference type="Proteomes" id="UP000037269"/>
    </source>
</evidence>
<dbReference type="AlphaFoldDB" id="A0A0D1YHR0"/>
<keyword evidence="5" id="KW-1185">Reference proteome</keyword>
<dbReference type="OrthoDB" id="2379721at2"/>
<dbReference type="Proteomes" id="UP000037269">
    <property type="component" value="Unassembled WGS sequence"/>
</dbReference>
<feature type="domain" description="STAS" evidence="2">
    <location>
        <begin position="159"/>
        <end position="270"/>
    </location>
</feature>
<dbReference type="RefSeq" id="WP_043064321.1">
    <property type="nucleotide sequence ID" value="NZ_BJOA01000172.1"/>
</dbReference>
<dbReference type="InterPro" id="IPR002645">
    <property type="entry name" value="STAS_dom"/>
</dbReference>